<protein>
    <submittedName>
        <fullName evidence="1">Uncharacterized protein</fullName>
    </submittedName>
</protein>
<reference evidence="1" key="1">
    <citation type="submission" date="2015-10" db="EMBL/GenBank/DDBJ databases">
        <authorList>
            <person name="Regsiter A."/>
            <person name="william w."/>
        </authorList>
    </citation>
    <scope>NUCLEOTIDE SEQUENCE</scope>
    <source>
        <strain evidence="1">Montdore</strain>
    </source>
</reference>
<gene>
    <name evidence="1" type="ORF">GSTUAT00009117001</name>
</gene>
<keyword evidence="2" id="KW-1185">Reference proteome</keyword>
<dbReference type="EMBL" id="LN891337">
    <property type="protein sequence ID" value="CUS06805.1"/>
    <property type="molecule type" value="Genomic_DNA"/>
</dbReference>
<accession>A0A292PJD0</accession>
<evidence type="ECO:0000313" key="1">
    <source>
        <dbReference type="EMBL" id="CUS06805.1"/>
    </source>
</evidence>
<evidence type="ECO:0000313" key="2">
    <source>
        <dbReference type="Proteomes" id="UP001412239"/>
    </source>
</evidence>
<organism evidence="1 2">
    <name type="scientific">Tuber aestivum</name>
    <name type="common">summer truffle</name>
    <dbReference type="NCBI Taxonomy" id="59557"/>
    <lineage>
        <taxon>Eukaryota</taxon>
        <taxon>Fungi</taxon>
        <taxon>Dikarya</taxon>
        <taxon>Ascomycota</taxon>
        <taxon>Pezizomycotina</taxon>
        <taxon>Pezizomycetes</taxon>
        <taxon>Pezizales</taxon>
        <taxon>Tuberaceae</taxon>
        <taxon>Tuber</taxon>
    </lineage>
</organism>
<dbReference type="AlphaFoldDB" id="A0A292PJD0"/>
<name>A0A292PJD0_9PEZI</name>
<sequence length="99" mass="11058">AQRGHHPILPTITTHIHSLSGPVAARYACCCRSPPSLPVVLTRSHWRVITYSRRKKAIVAGKYERPVDAMSMGKRSSLSGVIVCRWKAWKPLEGNKLEV</sequence>
<proteinExistence type="predicted"/>
<feature type="non-terminal residue" evidence="1">
    <location>
        <position position="99"/>
    </location>
</feature>
<dbReference type="Proteomes" id="UP001412239">
    <property type="component" value="Unassembled WGS sequence"/>
</dbReference>
<feature type="non-terminal residue" evidence="1">
    <location>
        <position position="1"/>
    </location>
</feature>